<proteinExistence type="inferred from homology"/>
<dbReference type="GO" id="GO:0008157">
    <property type="term" value="F:protein phosphatase 1 binding"/>
    <property type="evidence" value="ECO:0007669"/>
    <property type="project" value="TreeGrafter"/>
</dbReference>
<dbReference type="OrthoDB" id="307488at2759"/>
<comment type="caution">
    <text evidence="4">The sequence shown here is derived from an EMBL/GenBank/DDBJ whole genome shotgun (WGS) entry which is preliminary data.</text>
</comment>
<evidence type="ECO:0000256" key="2">
    <source>
        <dbReference type="RuleBase" id="RU367162"/>
    </source>
</evidence>
<comment type="similarity">
    <text evidence="1 2">Belongs to the YPI1 family.</text>
</comment>
<evidence type="ECO:0000313" key="4">
    <source>
        <dbReference type="EMBL" id="KAG0265581.1"/>
    </source>
</evidence>
<comment type="subcellular location">
    <subcellularLocation>
        <location evidence="2">Nucleus</location>
    </subcellularLocation>
</comment>
<feature type="compositionally biased region" description="Acidic residues" evidence="3">
    <location>
        <begin position="122"/>
        <end position="137"/>
    </location>
</feature>
<sequence>MFPHETGSGASSGTSSPAPGGSSGATGLRTRTLMAGAGGRPATYGSRTLILDPTETYEEGAKDDDDEQDDEDRHVVGVLHLEGATRPERRIQWAEEVVDNEHLGKKKSKICCIFKKTKEFGESSDESSDSSSDDDSSSGESDGGGPNLDRGPSRTPRKAHRHDHDHDHDHSDDDGCGHHHHEHGHGHIKKKKKPVLNSYERQPKVKAPVPKPINQPPQETPQSQ</sequence>
<protein>
    <recommendedName>
        <fullName evidence="2">Type 1 phosphatases regulator</fullName>
    </recommendedName>
</protein>
<evidence type="ECO:0000256" key="3">
    <source>
        <dbReference type="SAM" id="MobiDB-lite"/>
    </source>
</evidence>
<feature type="compositionally biased region" description="Basic and acidic residues" evidence="3">
    <location>
        <begin position="162"/>
        <end position="177"/>
    </location>
</feature>
<feature type="region of interest" description="Disordered" evidence="3">
    <location>
        <begin position="1"/>
        <end position="74"/>
    </location>
</feature>
<dbReference type="Pfam" id="PF07491">
    <property type="entry name" value="PPI_Ypi1"/>
    <property type="match status" value="1"/>
</dbReference>
<comment type="function">
    <text evidence="2">Regulator of type 1 phosphatases which maintains protein phosphatase activity under strict control.</text>
</comment>
<evidence type="ECO:0000256" key="1">
    <source>
        <dbReference type="ARBA" id="ARBA00005605"/>
    </source>
</evidence>
<dbReference type="PANTHER" id="PTHR20835">
    <property type="entry name" value="E3 UBIQUITIN-PROTEIN LIGASE PPP1R11-RELATED"/>
    <property type="match status" value="1"/>
</dbReference>
<name>A0A9P6QEU9_9FUNG</name>
<gene>
    <name evidence="4" type="ORF">DFQ27_000531</name>
</gene>
<dbReference type="EMBL" id="JAAAJB010000113">
    <property type="protein sequence ID" value="KAG0265581.1"/>
    <property type="molecule type" value="Genomic_DNA"/>
</dbReference>
<dbReference type="GO" id="GO:0004865">
    <property type="term" value="F:protein serine/threonine phosphatase inhibitor activity"/>
    <property type="evidence" value="ECO:0007669"/>
    <property type="project" value="UniProtKB-UniRule"/>
</dbReference>
<feature type="region of interest" description="Disordered" evidence="3">
    <location>
        <begin position="120"/>
        <end position="224"/>
    </location>
</feature>
<organism evidence="4 5">
    <name type="scientific">Actinomortierella ambigua</name>
    <dbReference type="NCBI Taxonomy" id="1343610"/>
    <lineage>
        <taxon>Eukaryota</taxon>
        <taxon>Fungi</taxon>
        <taxon>Fungi incertae sedis</taxon>
        <taxon>Mucoromycota</taxon>
        <taxon>Mortierellomycotina</taxon>
        <taxon>Mortierellomycetes</taxon>
        <taxon>Mortierellales</taxon>
        <taxon>Mortierellaceae</taxon>
        <taxon>Actinomortierella</taxon>
    </lineage>
</organism>
<feature type="compositionally biased region" description="Acidic residues" evidence="3">
    <location>
        <begin position="55"/>
        <end position="70"/>
    </location>
</feature>
<evidence type="ECO:0000313" key="5">
    <source>
        <dbReference type="Proteomes" id="UP000807716"/>
    </source>
</evidence>
<dbReference type="Proteomes" id="UP000807716">
    <property type="component" value="Unassembled WGS sequence"/>
</dbReference>
<dbReference type="AlphaFoldDB" id="A0A9P6QEU9"/>
<reference evidence="4" key="1">
    <citation type="journal article" date="2020" name="Fungal Divers.">
        <title>Resolving the Mortierellaceae phylogeny through synthesis of multi-gene phylogenetics and phylogenomics.</title>
        <authorList>
            <person name="Vandepol N."/>
            <person name="Liber J."/>
            <person name="Desiro A."/>
            <person name="Na H."/>
            <person name="Kennedy M."/>
            <person name="Barry K."/>
            <person name="Grigoriev I.V."/>
            <person name="Miller A.N."/>
            <person name="O'Donnell K."/>
            <person name="Stajich J.E."/>
            <person name="Bonito G."/>
        </authorList>
    </citation>
    <scope>NUCLEOTIDE SEQUENCE</scope>
    <source>
        <strain evidence="4">BC1065</strain>
    </source>
</reference>
<accession>A0A9P6QEU9</accession>
<dbReference type="PANTHER" id="PTHR20835:SF0">
    <property type="entry name" value="E3 UBIQUITIN-PROTEIN LIGASE PPP1R11"/>
    <property type="match status" value="1"/>
</dbReference>
<keyword evidence="5" id="KW-1185">Reference proteome</keyword>
<keyword evidence="2" id="KW-0539">Nucleus</keyword>
<dbReference type="InterPro" id="IPR011107">
    <property type="entry name" value="PPI_Ypi1"/>
</dbReference>
<feature type="compositionally biased region" description="Basic residues" evidence="3">
    <location>
        <begin position="178"/>
        <end position="194"/>
    </location>
</feature>
<dbReference type="GO" id="GO:0005634">
    <property type="term" value="C:nucleus"/>
    <property type="evidence" value="ECO:0007669"/>
    <property type="project" value="UniProtKB-SubCell"/>
</dbReference>
<feature type="compositionally biased region" description="Low complexity" evidence="3">
    <location>
        <begin position="1"/>
        <end position="20"/>
    </location>
</feature>
<feature type="compositionally biased region" description="Pro residues" evidence="3">
    <location>
        <begin position="209"/>
        <end position="224"/>
    </location>
</feature>